<dbReference type="Gene3D" id="1.20.5.1930">
    <property type="match status" value="1"/>
</dbReference>
<gene>
    <name evidence="13" type="ORF">Airi02_101970</name>
</gene>
<evidence type="ECO:0000259" key="10">
    <source>
        <dbReference type="Pfam" id="PF02518"/>
    </source>
</evidence>
<dbReference type="InterPro" id="IPR003594">
    <property type="entry name" value="HATPase_dom"/>
</dbReference>
<keyword evidence="14" id="KW-1185">Reference proteome</keyword>
<dbReference type="Gene3D" id="3.30.565.10">
    <property type="entry name" value="Histidine kinase-like ATPase, C-terminal domain"/>
    <property type="match status" value="1"/>
</dbReference>
<feature type="domain" description="Signal transduction histidine kinase subgroup 3 dimerisation and phosphoacceptor" evidence="11">
    <location>
        <begin position="194"/>
        <end position="260"/>
    </location>
</feature>
<feature type="transmembrane region" description="Helical" evidence="9">
    <location>
        <begin position="154"/>
        <end position="174"/>
    </location>
</feature>
<dbReference type="RefSeq" id="WP_285584360.1">
    <property type="nucleotide sequence ID" value="NZ_BSTK01000027.1"/>
</dbReference>
<keyword evidence="5" id="KW-0547">Nucleotide-binding</keyword>
<evidence type="ECO:0000256" key="1">
    <source>
        <dbReference type="ARBA" id="ARBA00000085"/>
    </source>
</evidence>
<keyword evidence="6 13" id="KW-0418">Kinase</keyword>
<dbReference type="Pfam" id="PF02518">
    <property type="entry name" value="HATPase_c"/>
    <property type="match status" value="1"/>
</dbReference>
<dbReference type="EMBL" id="BSTK01000027">
    <property type="protein sequence ID" value="GLY92269.1"/>
    <property type="molecule type" value="Genomic_DNA"/>
</dbReference>
<dbReference type="InterPro" id="IPR011712">
    <property type="entry name" value="Sig_transdc_His_kin_sub3_dim/P"/>
</dbReference>
<dbReference type="InterPro" id="IPR055558">
    <property type="entry name" value="DUF7134"/>
</dbReference>
<comment type="catalytic activity">
    <reaction evidence="1">
        <text>ATP + protein L-histidine = ADP + protein N-phospho-L-histidine.</text>
        <dbReference type="EC" id="2.7.13.3"/>
    </reaction>
</comment>
<dbReference type="InterPro" id="IPR050482">
    <property type="entry name" value="Sensor_HK_TwoCompSys"/>
</dbReference>
<dbReference type="GO" id="GO:0005524">
    <property type="term" value="F:ATP binding"/>
    <property type="evidence" value="ECO:0007669"/>
    <property type="project" value="UniProtKB-KW"/>
</dbReference>
<evidence type="ECO:0000256" key="6">
    <source>
        <dbReference type="ARBA" id="ARBA00022777"/>
    </source>
</evidence>
<dbReference type="Pfam" id="PF23539">
    <property type="entry name" value="DUF7134"/>
    <property type="match status" value="1"/>
</dbReference>
<evidence type="ECO:0000256" key="2">
    <source>
        <dbReference type="ARBA" id="ARBA00012438"/>
    </source>
</evidence>
<dbReference type="PANTHER" id="PTHR24421:SF10">
    <property type="entry name" value="NITRATE_NITRITE SENSOR PROTEIN NARQ"/>
    <property type="match status" value="1"/>
</dbReference>
<reference evidence="13" key="1">
    <citation type="submission" date="2023-03" db="EMBL/GenBank/DDBJ databases">
        <title>Actinoallomurus iriomotensis NBRC 103684.</title>
        <authorList>
            <person name="Ichikawa N."/>
            <person name="Sato H."/>
            <person name="Tonouchi N."/>
        </authorList>
    </citation>
    <scope>NUCLEOTIDE SEQUENCE</scope>
    <source>
        <strain evidence="13">NBRC 103684</strain>
    </source>
</reference>
<evidence type="ECO:0000256" key="3">
    <source>
        <dbReference type="ARBA" id="ARBA00022553"/>
    </source>
</evidence>
<keyword evidence="4" id="KW-0808">Transferase</keyword>
<evidence type="ECO:0000256" key="8">
    <source>
        <dbReference type="ARBA" id="ARBA00023012"/>
    </source>
</evidence>
<keyword evidence="7" id="KW-0067">ATP-binding</keyword>
<dbReference type="GO" id="GO:0046983">
    <property type="term" value="F:protein dimerization activity"/>
    <property type="evidence" value="ECO:0007669"/>
    <property type="project" value="InterPro"/>
</dbReference>
<keyword evidence="3" id="KW-0597">Phosphoprotein</keyword>
<evidence type="ECO:0000256" key="5">
    <source>
        <dbReference type="ARBA" id="ARBA00022741"/>
    </source>
</evidence>
<dbReference type="EC" id="2.7.13.3" evidence="2"/>
<organism evidence="13 14">
    <name type="scientific">Actinoallomurus iriomotensis</name>
    <dbReference type="NCBI Taxonomy" id="478107"/>
    <lineage>
        <taxon>Bacteria</taxon>
        <taxon>Bacillati</taxon>
        <taxon>Actinomycetota</taxon>
        <taxon>Actinomycetes</taxon>
        <taxon>Streptosporangiales</taxon>
        <taxon>Thermomonosporaceae</taxon>
        <taxon>Actinoallomurus</taxon>
    </lineage>
</organism>
<evidence type="ECO:0000256" key="4">
    <source>
        <dbReference type="ARBA" id="ARBA00022679"/>
    </source>
</evidence>
<name>A0A9W6SE98_9ACTN</name>
<sequence length="394" mass="42412">MFGNMPAMPDRILLILRWWRARGLAVRDGALAALVAVLAFTPGVAHEGMIMAEHARRPVDAFALVLLFAQCLPLVVRRIRPGLCLTVIAVAFAVHEMFGYPPTFASEGLIVALYSVGAYQDRFRRVPAVAGIAGYVVLAVVVEAQGSPERPADFVAFFLIAYAGSWSVGAWMRARARQEAERRRQAADAAIAEERARIARELHDVVTHHVTNMVIRADATTFVATDLSEQVTSGLAEIGETGRRALAELRYFLGVLDPVDDEPERAPAVGSLRDLVEETRSTGQPIELSEVGEQGPMTRGAELAAYRVVQESLTNALKHAPGRRTVVRVRHDAAEVDIEVSTDGSGSATPRSADGRGLTGLRERVSVVGGELRAGGRADGGFTVHARIPAEGGR</sequence>
<protein>
    <recommendedName>
        <fullName evidence="2">histidine kinase</fullName>
        <ecNumber evidence="2">2.7.13.3</ecNumber>
    </recommendedName>
</protein>
<evidence type="ECO:0000259" key="11">
    <source>
        <dbReference type="Pfam" id="PF07730"/>
    </source>
</evidence>
<dbReference type="Proteomes" id="UP001165074">
    <property type="component" value="Unassembled WGS sequence"/>
</dbReference>
<evidence type="ECO:0000256" key="7">
    <source>
        <dbReference type="ARBA" id="ARBA00022840"/>
    </source>
</evidence>
<proteinExistence type="predicted"/>
<feature type="transmembrane region" description="Helical" evidence="9">
    <location>
        <begin position="104"/>
        <end position="119"/>
    </location>
</feature>
<dbReference type="GO" id="GO:0016020">
    <property type="term" value="C:membrane"/>
    <property type="evidence" value="ECO:0007669"/>
    <property type="project" value="InterPro"/>
</dbReference>
<dbReference type="CDD" id="cd16917">
    <property type="entry name" value="HATPase_UhpB-NarQ-NarX-like"/>
    <property type="match status" value="1"/>
</dbReference>
<keyword evidence="9" id="KW-0472">Membrane</keyword>
<dbReference type="PANTHER" id="PTHR24421">
    <property type="entry name" value="NITRATE/NITRITE SENSOR PROTEIN NARX-RELATED"/>
    <property type="match status" value="1"/>
</dbReference>
<feature type="transmembrane region" description="Helical" evidence="9">
    <location>
        <begin position="126"/>
        <end position="142"/>
    </location>
</feature>
<dbReference type="AlphaFoldDB" id="A0A9W6SE98"/>
<evidence type="ECO:0000313" key="14">
    <source>
        <dbReference type="Proteomes" id="UP001165074"/>
    </source>
</evidence>
<evidence type="ECO:0000256" key="9">
    <source>
        <dbReference type="SAM" id="Phobius"/>
    </source>
</evidence>
<keyword evidence="9" id="KW-1133">Transmembrane helix</keyword>
<evidence type="ECO:0000259" key="12">
    <source>
        <dbReference type="Pfam" id="PF23539"/>
    </source>
</evidence>
<dbReference type="SUPFAM" id="SSF55874">
    <property type="entry name" value="ATPase domain of HSP90 chaperone/DNA topoisomerase II/histidine kinase"/>
    <property type="match status" value="1"/>
</dbReference>
<feature type="domain" description="Histidine kinase/HSP90-like ATPase" evidence="10">
    <location>
        <begin position="302"/>
        <end position="391"/>
    </location>
</feature>
<comment type="caution">
    <text evidence="13">The sequence shown here is derived from an EMBL/GenBank/DDBJ whole genome shotgun (WGS) entry which is preliminary data.</text>
</comment>
<evidence type="ECO:0000313" key="13">
    <source>
        <dbReference type="EMBL" id="GLY92269.1"/>
    </source>
</evidence>
<dbReference type="Pfam" id="PF07730">
    <property type="entry name" value="HisKA_3"/>
    <property type="match status" value="1"/>
</dbReference>
<dbReference type="GO" id="GO:0000155">
    <property type="term" value="F:phosphorelay sensor kinase activity"/>
    <property type="evidence" value="ECO:0007669"/>
    <property type="project" value="InterPro"/>
</dbReference>
<keyword evidence="9" id="KW-0812">Transmembrane</keyword>
<keyword evidence="8" id="KW-0902">Two-component regulatory system</keyword>
<accession>A0A9W6SE98</accession>
<dbReference type="InterPro" id="IPR036890">
    <property type="entry name" value="HATPase_C_sf"/>
</dbReference>
<feature type="domain" description="DUF7134" evidence="12">
    <location>
        <begin position="17"/>
        <end position="175"/>
    </location>
</feature>